<dbReference type="Proteomes" id="UP000249390">
    <property type="component" value="Unassembled WGS sequence"/>
</dbReference>
<gene>
    <name evidence="2" type="ORF">DM860_000196</name>
</gene>
<dbReference type="PANTHER" id="PTHR34373:SF8">
    <property type="entry name" value="SHUGOSHIN"/>
    <property type="match status" value="1"/>
</dbReference>
<protein>
    <submittedName>
        <fullName evidence="2">Uncharacterized protein</fullName>
    </submittedName>
</protein>
<proteinExistence type="predicted"/>
<comment type="caution">
    <text evidence="2">The sequence shown here is derived from an EMBL/GenBank/DDBJ whole genome shotgun (WGS) entry which is preliminary data.</text>
</comment>
<dbReference type="GO" id="GO:0000775">
    <property type="term" value="C:chromosome, centromeric region"/>
    <property type="evidence" value="ECO:0007669"/>
    <property type="project" value="InterPro"/>
</dbReference>
<dbReference type="GO" id="GO:0034090">
    <property type="term" value="P:maintenance of meiotic sister chromatid cohesion"/>
    <property type="evidence" value="ECO:0007669"/>
    <property type="project" value="InterPro"/>
</dbReference>
<dbReference type="EMBL" id="NQVE01000215">
    <property type="protein sequence ID" value="RAL37502.1"/>
    <property type="molecule type" value="Genomic_DNA"/>
</dbReference>
<evidence type="ECO:0000256" key="1">
    <source>
        <dbReference type="SAM" id="MobiDB-lite"/>
    </source>
</evidence>
<evidence type="ECO:0000313" key="3">
    <source>
        <dbReference type="Proteomes" id="UP000249390"/>
    </source>
</evidence>
<accession>A0A328CVW4</accession>
<dbReference type="GO" id="GO:0045144">
    <property type="term" value="P:meiotic sister chromatid segregation"/>
    <property type="evidence" value="ECO:0007669"/>
    <property type="project" value="InterPro"/>
</dbReference>
<keyword evidence="3" id="KW-1185">Reference proteome</keyword>
<feature type="compositionally biased region" description="Pro residues" evidence="1">
    <location>
        <begin position="73"/>
        <end position="84"/>
    </location>
</feature>
<name>A0A328CVW4_9ASTE</name>
<dbReference type="AlphaFoldDB" id="A0A328CVW4"/>
<reference evidence="2 3" key="1">
    <citation type="submission" date="2018-06" db="EMBL/GenBank/DDBJ databases">
        <title>The Genome of Cuscuta australis (Dodder) Provides Insight into the Evolution of Plant Parasitism.</title>
        <authorList>
            <person name="Liu H."/>
        </authorList>
    </citation>
    <scope>NUCLEOTIDE SEQUENCE [LARGE SCALE GENOMIC DNA]</scope>
    <source>
        <strain evidence="3">cv. Yunnan</strain>
        <tissue evidence="2">Vines</tissue>
    </source>
</reference>
<feature type="region of interest" description="Disordered" evidence="1">
    <location>
        <begin position="71"/>
        <end position="95"/>
    </location>
</feature>
<dbReference type="InterPro" id="IPR044693">
    <property type="entry name" value="SGO_plant"/>
</dbReference>
<evidence type="ECO:0000313" key="2">
    <source>
        <dbReference type="EMBL" id="RAL37502.1"/>
    </source>
</evidence>
<sequence>MSQPDLSSVGRAEDCSMKADILRSLVRIRQQTDQKRVSKEKYNNGEKIIIIIIIHWQHCEEEVFRHLILSPTPQIPPPSPPPPQSRLRGSPRQGKCRVGETRAREEFDIYATLKKIKNDVDSKIIEANGIEMRKLKLGAQKVQLQNWKLAQSNTHMATELHFNKEKVKALQHELVCKEAILKAKTNEDKRGEVGESTPYVDDAKSVKSNMKFQATRRKCNFCF</sequence>
<dbReference type="PANTHER" id="PTHR34373">
    <property type="entry name" value="SHUGOSHIN 2"/>
    <property type="match status" value="1"/>
</dbReference>
<organism evidence="2 3">
    <name type="scientific">Cuscuta australis</name>
    <dbReference type="NCBI Taxonomy" id="267555"/>
    <lineage>
        <taxon>Eukaryota</taxon>
        <taxon>Viridiplantae</taxon>
        <taxon>Streptophyta</taxon>
        <taxon>Embryophyta</taxon>
        <taxon>Tracheophyta</taxon>
        <taxon>Spermatophyta</taxon>
        <taxon>Magnoliopsida</taxon>
        <taxon>eudicotyledons</taxon>
        <taxon>Gunneridae</taxon>
        <taxon>Pentapetalae</taxon>
        <taxon>asterids</taxon>
        <taxon>lamiids</taxon>
        <taxon>Solanales</taxon>
        <taxon>Convolvulaceae</taxon>
        <taxon>Cuscuteae</taxon>
        <taxon>Cuscuta</taxon>
        <taxon>Cuscuta subgen. Grammica</taxon>
        <taxon>Cuscuta sect. Cleistogrammica</taxon>
    </lineage>
</organism>